<sequence>MNNSSSPSIEPSTTKVVFTAARSRLVRAVRELNLYSDHPFWSPTLTYAEQLLNTRLFIFFVSISLLIVIICTSLNIRTHEVTLERFTLNKFEQLEALHPFSINVPCTQLSIPYNKFINLSAQFHQVCSSPFISQKWISSLFLPNATSHHLLDFRTFTFAQFRTLALFCRTARRAVTDAQHAFASTHLVTSHALSRAHFLKIMDVIVTNFKHQVKANERRTAAFVSLSIAENRVFSALRTNYYVQSVPSSRSYLTINGVYAKKNTTVESNCFCRLEGNRCISPTGIFDKWTPPVSLTSTESILTPRIQIPGLMAGCLPFDSMRQSTLECLYNQSCVNILTLQPQLSRPKALNASISRFLVNETIESMFDQSLFLESWHSTPNFEKYFSACAPRSLSYSYEDRFYFSTIFTICVSAFGGLILAWQLITPAIVKVWKRIIWKRRQRHPTIPLQSRSIEAAILSVAPRPLNEAVVAHAHRTIYTFNLFSSDDDNDPEEERVGIIATRLYILFLLLGLLILGFYTSVTTHTDIDNIPFPTLEKFEELHSMYSSSLECPCTHMSMSYARIMSIIPRYHSVCSSEFLEDYWLSYFGLVHLDGTSNTFLTSDFRVSGQSFFELLNIFCKAANETVQNALDVFRSTRLFTAHTISREEFHLQTSTRMQQFEQYIISSFLNIAELVHSSIETNRLITEMLTSDAPKSNFNNQTSTWSLGFRPRRLYTNSCSCALSNQCTRPIGFYLQSDTVRSQPNVTISGLLVGCYPIDSFLLSTLECLYDRQCLKLIVDMYDFDVVNLVQPLDKRVLNISPLHYESSRFHPNNTMKMIYSQLFVEEWMTSSDYINYYIRCAPTQCTYKVMRRFDIPYMVTIMLGFCGGLSVVLEVILPPIVKIIRQCWKKRIQHPERQINTTVIKNTSVNANNEEELRPVSNVFQRFWSFNLFSSEILSTDKQLEHQEIVATRIYFLLIFFCLVSAFLYASPFTEEIDTTIITLPTSDIVNNLHAKNISTLSCPCSTAAVSYSKFLRIIPHYHPICSSQLTSPSYWFHFFNKTDDVSLQLSAQYRLLASLCNVSRDIIENRIDIFGTRELISIETATRSSFYAQTNALVTTFITRIPADFRRTLSFTIDSFGANQLLNVFSSNWQVRFTSENEYYLIGTHPRRFSSSNCSCATSSDCREQLAENVFSGCFIFDGFRLSKFENFSMTPLINKLFVESWQNESNYTAYFETCRPMECRYTLPDRNNFIYILTTVLGVYAGLRYALYLIIGQILLGYRWWTKHIRRRQQMEITGTEPMTL</sequence>
<evidence type="ECO:0000256" key="1">
    <source>
        <dbReference type="SAM" id="Phobius"/>
    </source>
</evidence>
<feature type="transmembrane region" description="Helical" evidence="1">
    <location>
        <begin position="402"/>
        <end position="433"/>
    </location>
</feature>
<reference evidence="2" key="1">
    <citation type="submission" date="2021-02" db="EMBL/GenBank/DDBJ databases">
        <authorList>
            <person name="Nowell W R."/>
        </authorList>
    </citation>
    <scope>NUCLEOTIDE SEQUENCE</scope>
</reference>
<accession>A0A814K7B0</accession>
<proteinExistence type="predicted"/>
<dbReference type="EMBL" id="CAJNOE010000208">
    <property type="protein sequence ID" value="CAF1048693.1"/>
    <property type="molecule type" value="Genomic_DNA"/>
</dbReference>
<feature type="transmembrane region" description="Helical" evidence="1">
    <location>
        <begin position="952"/>
        <end position="972"/>
    </location>
</feature>
<dbReference type="Proteomes" id="UP000663860">
    <property type="component" value="Unassembled WGS sequence"/>
</dbReference>
<name>A0A814K7B0_9BILA</name>
<evidence type="ECO:0000313" key="4">
    <source>
        <dbReference type="Proteomes" id="UP000663860"/>
    </source>
</evidence>
<protein>
    <submittedName>
        <fullName evidence="2">Uncharacterized protein</fullName>
    </submittedName>
</protein>
<feature type="transmembrane region" description="Helical" evidence="1">
    <location>
        <begin position="857"/>
        <end position="883"/>
    </location>
</feature>
<evidence type="ECO:0000313" key="3">
    <source>
        <dbReference type="EMBL" id="CAF3576708.1"/>
    </source>
</evidence>
<organism evidence="2 4">
    <name type="scientific">Adineta steineri</name>
    <dbReference type="NCBI Taxonomy" id="433720"/>
    <lineage>
        <taxon>Eukaryota</taxon>
        <taxon>Metazoa</taxon>
        <taxon>Spiralia</taxon>
        <taxon>Gnathifera</taxon>
        <taxon>Rotifera</taxon>
        <taxon>Eurotatoria</taxon>
        <taxon>Bdelloidea</taxon>
        <taxon>Adinetida</taxon>
        <taxon>Adinetidae</taxon>
        <taxon>Adineta</taxon>
    </lineage>
</organism>
<keyword evidence="1" id="KW-1133">Transmembrane helix</keyword>
<keyword evidence="1" id="KW-0812">Transmembrane</keyword>
<dbReference type="Proteomes" id="UP000663868">
    <property type="component" value="Unassembled WGS sequence"/>
</dbReference>
<feature type="transmembrane region" description="Helical" evidence="1">
    <location>
        <begin position="504"/>
        <end position="522"/>
    </location>
</feature>
<evidence type="ECO:0000313" key="2">
    <source>
        <dbReference type="EMBL" id="CAF1048693.1"/>
    </source>
</evidence>
<dbReference type="EMBL" id="CAJOBB010000130">
    <property type="protein sequence ID" value="CAF3576708.1"/>
    <property type="molecule type" value="Genomic_DNA"/>
</dbReference>
<gene>
    <name evidence="2" type="ORF">IZO911_LOCUS20205</name>
    <name evidence="3" type="ORF">KXQ929_LOCUS3910</name>
</gene>
<keyword evidence="1" id="KW-0472">Membrane</keyword>
<feature type="transmembrane region" description="Helical" evidence="1">
    <location>
        <begin position="1237"/>
        <end position="1266"/>
    </location>
</feature>
<feature type="transmembrane region" description="Helical" evidence="1">
    <location>
        <begin position="56"/>
        <end position="76"/>
    </location>
</feature>
<comment type="caution">
    <text evidence="2">The sequence shown here is derived from an EMBL/GenBank/DDBJ whole genome shotgun (WGS) entry which is preliminary data.</text>
</comment>